<reference evidence="3" key="1">
    <citation type="journal article" date="2020" name="mSystems">
        <title>Genome- and Community-Level Interaction Insights into Carbon Utilization and Element Cycling Functions of Hydrothermarchaeota in Hydrothermal Sediment.</title>
        <authorList>
            <person name="Zhou Z."/>
            <person name="Liu Y."/>
            <person name="Xu W."/>
            <person name="Pan J."/>
            <person name="Luo Z.H."/>
            <person name="Li M."/>
        </authorList>
    </citation>
    <scope>NUCLEOTIDE SEQUENCE [LARGE SCALE GENOMIC DNA]</scope>
    <source>
        <strain evidence="3">SpSt-418</strain>
    </source>
</reference>
<evidence type="ECO:0000256" key="1">
    <source>
        <dbReference type="SAM" id="Coils"/>
    </source>
</evidence>
<comment type="caution">
    <text evidence="3">The sequence shown here is derived from an EMBL/GenBank/DDBJ whole genome shotgun (WGS) entry which is preliminary data.</text>
</comment>
<dbReference type="AlphaFoldDB" id="A0A7C3PE97"/>
<name>A0A7C3PE97_9CYAN</name>
<feature type="region of interest" description="Disordered" evidence="2">
    <location>
        <begin position="642"/>
        <end position="663"/>
    </location>
</feature>
<feature type="region of interest" description="Disordered" evidence="2">
    <location>
        <begin position="719"/>
        <end position="742"/>
    </location>
</feature>
<organism evidence="3">
    <name type="scientific">Oscillatoriales cyanobacterium SpSt-418</name>
    <dbReference type="NCBI Taxonomy" id="2282169"/>
    <lineage>
        <taxon>Bacteria</taxon>
        <taxon>Bacillati</taxon>
        <taxon>Cyanobacteriota</taxon>
        <taxon>Cyanophyceae</taxon>
        <taxon>Oscillatoriophycideae</taxon>
        <taxon>Oscillatoriales</taxon>
    </lineage>
</organism>
<dbReference type="InterPro" id="IPR027417">
    <property type="entry name" value="P-loop_NTPase"/>
</dbReference>
<keyword evidence="1" id="KW-0175">Coiled coil</keyword>
<sequence length="742" mass="84969">MGDKENQWLWTSLRILGCGAAISAVYGYNKEEQEDRAHDENTIILNAANEVKQGYEWERYNLQTQHQREIERYEQIIAQLQQQLKAAEEVNFERIETEKEKLAVDYHRLLEERDRLAQEQALLEEHFTTQQQTLEANQQALEAQEAELVESYQAMLDAERTRLQEKENELEQREQLMLQGFEREWAEREAFYAQIAEAALQESHSLKQPDYPQGHSHEELLACEAIRCLYEHGIVVKSPVVQGLRGGRFELRFKILPVLADHKVASPVRSLGEAYKQINRELIKPLRIAVRGCCADPLIEPTDGGLKLTFDVSGTDWEALEQERKAQADAIADPPPTHLAAFVRDNPQICLMGDSGEGKTTLINNLAHLMEQELGGEAQLYIVNPKPNEETDLSKLKYADFESSIFGLLEAATEILYRLDLNTKALLKRREIADNPLPRFSPIIYFFDEFSELAGVWNKCKPDVMEEVLSEFESMLTPEKSKAMEFVRKRVAPNTFASDLLKFCWRVGRTEKVKLLIAGQNLKAGTIGTTIQDLNQTAIIYLGEAIREGIDNRVSSWQRESLNQEYAHRSQKVAEGKANRFYGLFVPKGRKSYFSTLPDESAFLNTNWLSETVQSSEFPAPDTSSAPNLVQELERLWQLPSDERTEEDCTRTNAVQEPFDPLDPEITPALTEAVLKNYDAYKSQTKVIEIVWNVGKSGTSNKYRAAKWKFRRILKKHNRNLPGKQWGQDPDDSKNFNEVIQP</sequence>
<evidence type="ECO:0000256" key="2">
    <source>
        <dbReference type="SAM" id="MobiDB-lite"/>
    </source>
</evidence>
<gene>
    <name evidence="3" type="ORF">ENR64_15510</name>
</gene>
<evidence type="ECO:0000313" key="3">
    <source>
        <dbReference type="EMBL" id="HFM99132.1"/>
    </source>
</evidence>
<dbReference type="Gene3D" id="3.40.50.300">
    <property type="entry name" value="P-loop containing nucleotide triphosphate hydrolases"/>
    <property type="match status" value="1"/>
</dbReference>
<dbReference type="EMBL" id="DSRU01000226">
    <property type="protein sequence ID" value="HFM99132.1"/>
    <property type="molecule type" value="Genomic_DNA"/>
</dbReference>
<accession>A0A7C3PE97</accession>
<dbReference type="SUPFAM" id="SSF52540">
    <property type="entry name" value="P-loop containing nucleoside triphosphate hydrolases"/>
    <property type="match status" value="1"/>
</dbReference>
<proteinExistence type="predicted"/>
<feature type="coiled-coil region" evidence="1">
    <location>
        <begin position="63"/>
        <end position="176"/>
    </location>
</feature>
<protein>
    <submittedName>
        <fullName evidence="3">Uncharacterized protein</fullName>
    </submittedName>
</protein>